<feature type="region of interest" description="Disordered" evidence="1">
    <location>
        <begin position="1"/>
        <end position="57"/>
    </location>
</feature>
<keyword evidence="3" id="KW-1185">Reference proteome</keyword>
<gene>
    <name evidence="2" type="ORF">E4O86_14550</name>
</gene>
<dbReference type="EMBL" id="SPKJ01000053">
    <property type="protein sequence ID" value="MYZ48932.1"/>
    <property type="molecule type" value="Genomic_DNA"/>
</dbReference>
<accession>A0A964T6R5</accession>
<protein>
    <submittedName>
        <fullName evidence="2">Uncharacterized protein</fullName>
    </submittedName>
</protein>
<organism evidence="2 3">
    <name type="scientific">Propylenella binzhouense</name>
    <dbReference type="NCBI Taxonomy" id="2555902"/>
    <lineage>
        <taxon>Bacteria</taxon>
        <taxon>Pseudomonadati</taxon>
        <taxon>Pseudomonadota</taxon>
        <taxon>Alphaproteobacteria</taxon>
        <taxon>Hyphomicrobiales</taxon>
        <taxon>Propylenellaceae</taxon>
        <taxon>Propylenella</taxon>
    </lineage>
</organism>
<dbReference type="AlphaFoldDB" id="A0A964T6R5"/>
<evidence type="ECO:0000256" key="1">
    <source>
        <dbReference type="SAM" id="MobiDB-lite"/>
    </source>
</evidence>
<name>A0A964T6R5_9HYPH</name>
<dbReference type="Proteomes" id="UP000773614">
    <property type="component" value="Unassembled WGS sequence"/>
</dbReference>
<reference evidence="2" key="1">
    <citation type="submission" date="2019-03" db="EMBL/GenBank/DDBJ databases">
        <title>Afifella sp. nov., isolated from activated sludge.</title>
        <authorList>
            <person name="Li Q."/>
            <person name="Liu Y."/>
        </authorList>
    </citation>
    <scope>NUCLEOTIDE SEQUENCE</scope>
    <source>
        <strain evidence="2">L72</strain>
    </source>
</reference>
<evidence type="ECO:0000313" key="2">
    <source>
        <dbReference type="EMBL" id="MYZ48932.1"/>
    </source>
</evidence>
<comment type="caution">
    <text evidence="2">The sequence shown here is derived from an EMBL/GenBank/DDBJ whole genome shotgun (WGS) entry which is preliminary data.</text>
</comment>
<proteinExistence type="predicted"/>
<sequence length="97" mass="10249">MAKREVYEGKGTLMTRDGGMHPGSYRLEAEHDPAAGLRGTRGHFAFEGPQPPGTEDVLRGPATLRLADGRETDVALRGLHEGRIEIVGAGPIGSESG</sequence>
<dbReference type="RefSeq" id="WP_161141278.1">
    <property type="nucleotide sequence ID" value="NZ_SPKJ01000053.1"/>
</dbReference>
<evidence type="ECO:0000313" key="3">
    <source>
        <dbReference type="Proteomes" id="UP000773614"/>
    </source>
</evidence>